<dbReference type="Proteomes" id="UP000323910">
    <property type="component" value="Unassembled WGS sequence"/>
</dbReference>
<feature type="domain" description="LysM" evidence="2">
    <location>
        <begin position="265"/>
        <end position="309"/>
    </location>
</feature>
<name>A0ABY3P2Y1_9ENTR</name>
<dbReference type="Gene3D" id="3.10.350.10">
    <property type="entry name" value="LysM domain"/>
    <property type="match status" value="1"/>
</dbReference>
<feature type="region of interest" description="Disordered" evidence="1">
    <location>
        <begin position="314"/>
        <end position="353"/>
    </location>
</feature>
<dbReference type="SMART" id="SM00257">
    <property type="entry name" value="LysM"/>
    <property type="match status" value="1"/>
</dbReference>
<dbReference type="CDD" id="cd00118">
    <property type="entry name" value="LysM"/>
    <property type="match status" value="1"/>
</dbReference>
<sequence>MCVSKIMRNINVNYNNSSLTAEFIADDGTHYLRSGGTICWRFFNPGNIRPSSSSVCDSLKIGEGKTKSGKFMIFPDDATGWKALKMLLKLTYKDKTLSNVISLYSPEVDGNNPIEYTKRISMKTGIQPDEYIRDLDDVKLERLMEAIKTMEGYYNNQETRRERTIPTTNILVSDGNTPIANEKLKVVIDNKSYEWCTNDNGYLPPIAHLPGRSALDIFSTGANGKEEKVYSAVAGPASISLLLIKTGQVFTATTGAHQEGERSTEDYIVKSGDTLSKIAREFHTTVKRIADLNSISNVDVISVGQEIKLPGGISKPLAVKKQPSQERPKKIPTGTSDNAYPQANVGNDSIQAP</sequence>
<comment type="caution">
    <text evidence="3">The sequence shown here is derived from an EMBL/GenBank/DDBJ whole genome shotgun (WGS) entry which is preliminary data.</text>
</comment>
<evidence type="ECO:0000313" key="3">
    <source>
        <dbReference type="EMBL" id="TYT33388.1"/>
    </source>
</evidence>
<accession>A0ABY3P2Y1</accession>
<dbReference type="InterPro" id="IPR018392">
    <property type="entry name" value="LysM"/>
</dbReference>
<evidence type="ECO:0000313" key="4">
    <source>
        <dbReference type="Proteomes" id="UP000323910"/>
    </source>
</evidence>
<dbReference type="EMBL" id="VTFR01000004">
    <property type="protein sequence ID" value="TYT33388.1"/>
    <property type="molecule type" value="Genomic_DNA"/>
</dbReference>
<protein>
    <submittedName>
        <fullName evidence="3">LysM peptidoglycan-binding domain-containing protein</fullName>
    </submittedName>
</protein>
<feature type="compositionally biased region" description="Polar residues" evidence="1">
    <location>
        <begin position="333"/>
        <end position="353"/>
    </location>
</feature>
<proteinExistence type="predicted"/>
<dbReference type="InterPro" id="IPR036779">
    <property type="entry name" value="LysM_dom_sf"/>
</dbReference>
<evidence type="ECO:0000259" key="2">
    <source>
        <dbReference type="PROSITE" id="PS51782"/>
    </source>
</evidence>
<keyword evidence="4" id="KW-1185">Reference proteome</keyword>
<organism evidence="3 4">
    <name type="scientific">Lelliottia nimipressuralis</name>
    <dbReference type="NCBI Taxonomy" id="69220"/>
    <lineage>
        <taxon>Bacteria</taxon>
        <taxon>Pseudomonadati</taxon>
        <taxon>Pseudomonadota</taxon>
        <taxon>Gammaproteobacteria</taxon>
        <taxon>Enterobacterales</taxon>
        <taxon>Enterobacteriaceae</taxon>
        <taxon>Lelliottia</taxon>
    </lineage>
</organism>
<evidence type="ECO:0000256" key="1">
    <source>
        <dbReference type="SAM" id="MobiDB-lite"/>
    </source>
</evidence>
<dbReference type="PROSITE" id="PS51782">
    <property type="entry name" value="LYSM"/>
    <property type="match status" value="1"/>
</dbReference>
<reference evidence="3 4" key="1">
    <citation type="submission" date="2019-08" db="EMBL/GenBank/DDBJ databases">
        <title>The draft genome of Lelliottia nimipressuralis strain CICC 24156.</title>
        <authorList>
            <person name="Wu W."/>
            <person name="Feng Y."/>
            <person name="Zong Z."/>
        </authorList>
    </citation>
    <scope>NUCLEOTIDE SEQUENCE [LARGE SCALE GENOMIC DNA]</scope>
    <source>
        <strain evidence="3 4">CICC 24156</strain>
    </source>
</reference>
<gene>
    <name evidence="3" type="ORF">FZO59_09065</name>
</gene>
<dbReference type="Pfam" id="PF01476">
    <property type="entry name" value="LysM"/>
    <property type="match status" value="1"/>
</dbReference>
<dbReference type="SUPFAM" id="SSF54106">
    <property type="entry name" value="LysM domain"/>
    <property type="match status" value="1"/>
</dbReference>